<gene>
    <name evidence="5" type="primary">mutS_46</name>
    <name evidence="5" type="ORF">SDC9_117877</name>
</gene>
<protein>
    <submittedName>
        <fullName evidence="5">DNA mismatch repair protein MutS</fullName>
    </submittedName>
</protein>
<comment type="caution">
    <text evidence="5">The sequence shown here is derived from an EMBL/GenBank/DDBJ whole genome shotgun (WGS) entry which is preliminary data.</text>
</comment>
<keyword evidence="1" id="KW-0547">Nucleotide-binding</keyword>
<dbReference type="InterPro" id="IPR027417">
    <property type="entry name" value="P-loop_NTPase"/>
</dbReference>
<dbReference type="Pfam" id="PF00488">
    <property type="entry name" value="MutS_V"/>
    <property type="match status" value="1"/>
</dbReference>
<dbReference type="GO" id="GO:0006298">
    <property type="term" value="P:mismatch repair"/>
    <property type="evidence" value="ECO:0007669"/>
    <property type="project" value="InterPro"/>
</dbReference>
<dbReference type="GO" id="GO:0030983">
    <property type="term" value="F:mismatched DNA binding"/>
    <property type="evidence" value="ECO:0007669"/>
    <property type="project" value="InterPro"/>
</dbReference>
<evidence type="ECO:0000259" key="4">
    <source>
        <dbReference type="SMART" id="SM00534"/>
    </source>
</evidence>
<dbReference type="PANTHER" id="PTHR11361">
    <property type="entry name" value="DNA MISMATCH REPAIR PROTEIN MUTS FAMILY MEMBER"/>
    <property type="match status" value="1"/>
</dbReference>
<keyword evidence="2" id="KW-0067">ATP-binding</keyword>
<reference evidence="5" key="1">
    <citation type="submission" date="2019-08" db="EMBL/GenBank/DDBJ databases">
        <authorList>
            <person name="Kucharzyk K."/>
            <person name="Murdoch R.W."/>
            <person name="Higgins S."/>
            <person name="Loffler F."/>
        </authorList>
    </citation>
    <scope>NUCLEOTIDE SEQUENCE</scope>
</reference>
<organism evidence="5">
    <name type="scientific">bioreactor metagenome</name>
    <dbReference type="NCBI Taxonomy" id="1076179"/>
    <lineage>
        <taxon>unclassified sequences</taxon>
        <taxon>metagenomes</taxon>
        <taxon>ecological metagenomes</taxon>
    </lineage>
</organism>
<dbReference type="AlphaFoldDB" id="A0A645BZD2"/>
<evidence type="ECO:0000256" key="3">
    <source>
        <dbReference type="ARBA" id="ARBA00023125"/>
    </source>
</evidence>
<dbReference type="SMART" id="SM00534">
    <property type="entry name" value="MUTSac"/>
    <property type="match status" value="1"/>
</dbReference>
<dbReference type="GO" id="GO:0140664">
    <property type="term" value="F:ATP-dependent DNA damage sensor activity"/>
    <property type="evidence" value="ECO:0007669"/>
    <property type="project" value="InterPro"/>
</dbReference>
<evidence type="ECO:0000256" key="1">
    <source>
        <dbReference type="ARBA" id="ARBA00022741"/>
    </source>
</evidence>
<dbReference type="GO" id="GO:0005829">
    <property type="term" value="C:cytosol"/>
    <property type="evidence" value="ECO:0007669"/>
    <property type="project" value="TreeGrafter"/>
</dbReference>
<dbReference type="EMBL" id="VSSQ01023782">
    <property type="protein sequence ID" value="MPM70916.1"/>
    <property type="molecule type" value="Genomic_DNA"/>
</dbReference>
<dbReference type="PANTHER" id="PTHR11361:SF34">
    <property type="entry name" value="DNA MISMATCH REPAIR PROTEIN MSH1, MITOCHONDRIAL"/>
    <property type="match status" value="1"/>
</dbReference>
<feature type="domain" description="DNA mismatch repair proteins mutS family" evidence="4">
    <location>
        <begin position="310"/>
        <end position="481"/>
    </location>
</feature>
<accession>A0A645BZD2</accession>
<dbReference type="SUPFAM" id="SSF52540">
    <property type="entry name" value="P-loop containing nucleoside triphosphate hydrolases"/>
    <property type="match status" value="1"/>
</dbReference>
<evidence type="ECO:0000256" key="2">
    <source>
        <dbReference type="ARBA" id="ARBA00022840"/>
    </source>
</evidence>
<dbReference type="InterPro" id="IPR045076">
    <property type="entry name" value="MutS"/>
</dbReference>
<dbReference type="Gene3D" id="3.40.50.300">
    <property type="entry name" value="P-loop containing nucleotide triphosphate hydrolases"/>
    <property type="match status" value="1"/>
</dbReference>
<proteinExistence type="predicted"/>
<evidence type="ECO:0000313" key="5">
    <source>
        <dbReference type="EMBL" id="MPM70916.1"/>
    </source>
</evidence>
<sequence length="497" mass="56989">MIFPSLLFTDSEFSLPKAPDEEFFIDIKLSGIFDFDTKRILSVRCSSADEIFARQSFFQALNNNAFLNELNSLLNILSETAYQRRHYESAKSEAEASVYYLNYAKAFYKFAEESVYLGGTGFFNNRFRDFWQADAICIHTLDDEIKRASDALTRINSCILSSDDKQLLISQYDVDKNKQESFPSILRRCAYELGLEPRKISTSTSKPSVYLISALESLYKNEFYILRNFRENAETILNPSLLNYITEINYYISIRKFYEKLINLGYPMTYPTVSKNRKLKLRNAYEISLALKSENKSSVVPNDADFDENGSFFFLTGANGGGKTTFIRTVAQCLVLFIGGCPIPCENADIYPFTTIFTHFPKDERFDSVGRLEEEKLRVDEIFKKCNADSFSFFNETFSGTEENTAISLTIETANKFSSIPSFGIYVTHFHEVAECGIPVMNVLVDENDANRRTFKVMRSAGIKNSYAEDILRKYALSKYDLVKRLNKHQGYKDPVI</sequence>
<keyword evidence="3" id="KW-0238">DNA-binding</keyword>
<dbReference type="GO" id="GO:0005524">
    <property type="term" value="F:ATP binding"/>
    <property type="evidence" value="ECO:0007669"/>
    <property type="project" value="UniProtKB-KW"/>
</dbReference>
<name>A0A645BZD2_9ZZZZ</name>
<dbReference type="InterPro" id="IPR000432">
    <property type="entry name" value="DNA_mismatch_repair_MutS_C"/>
</dbReference>